<accession>A0A9X3TU11</accession>
<name>A0A9X3TU11_9BACL</name>
<sequence>MMTNTIQKWYAKMLVSLNNQKGAQAIEWIALAGVILAVFAAVQAYFNDGERNVGNAISNTLSKLIEGIGGE</sequence>
<keyword evidence="2" id="KW-1185">Reference proteome</keyword>
<protein>
    <submittedName>
        <fullName evidence="1">Uncharacterized protein</fullName>
    </submittedName>
</protein>
<gene>
    <name evidence="1" type="ORF">O3V59_18775</name>
</gene>
<dbReference type="Proteomes" id="UP001151071">
    <property type="component" value="Unassembled WGS sequence"/>
</dbReference>
<comment type="caution">
    <text evidence="1">The sequence shown here is derived from an EMBL/GenBank/DDBJ whole genome shotgun (WGS) entry which is preliminary data.</text>
</comment>
<evidence type="ECO:0000313" key="2">
    <source>
        <dbReference type="Proteomes" id="UP001151071"/>
    </source>
</evidence>
<evidence type="ECO:0000313" key="1">
    <source>
        <dbReference type="EMBL" id="MDA5110409.1"/>
    </source>
</evidence>
<proteinExistence type="predicted"/>
<dbReference type="RefSeq" id="WP_065067658.1">
    <property type="nucleotide sequence ID" value="NZ_JAPYYP010000031.1"/>
</dbReference>
<dbReference type="AlphaFoldDB" id="A0A9X3TU11"/>
<dbReference type="EMBL" id="JAPYYP010000031">
    <property type="protein sequence ID" value="MDA5110409.1"/>
    <property type="molecule type" value="Genomic_DNA"/>
</dbReference>
<organism evidence="1 2">
    <name type="scientific">Brevibacillus thermoruber</name>
    <dbReference type="NCBI Taxonomy" id="33942"/>
    <lineage>
        <taxon>Bacteria</taxon>
        <taxon>Bacillati</taxon>
        <taxon>Bacillota</taxon>
        <taxon>Bacilli</taxon>
        <taxon>Bacillales</taxon>
        <taxon>Paenibacillaceae</taxon>
        <taxon>Brevibacillus</taxon>
    </lineage>
</organism>
<reference evidence="1" key="1">
    <citation type="submission" date="2022-12" db="EMBL/GenBank/DDBJ databases">
        <title>Draft genome sequence of the thermophilic strain Brevibacillus thermoruber HT42, isolated from Los Humeros, Puebla, Mexico, with biotechnological potential.</title>
        <authorList>
            <person name="Lara Sanchez J."/>
            <person name="Solis Palacios R."/>
            <person name="Bustos Baena A.S."/>
            <person name="Ruz Baez A.E."/>
            <person name="Espinosa Luna G."/>
            <person name="Oliart Ros R.M."/>
        </authorList>
    </citation>
    <scope>NUCLEOTIDE SEQUENCE</scope>
    <source>
        <strain evidence="1">HT42</strain>
    </source>
</reference>